<evidence type="ECO:0000313" key="3">
    <source>
        <dbReference type="EMBL" id="KAG6739276.1"/>
    </source>
</evidence>
<feature type="region of interest" description="Disordered" evidence="1">
    <location>
        <begin position="1"/>
        <end position="24"/>
    </location>
</feature>
<dbReference type="AlphaFoldDB" id="A0A8X7XVF9"/>
<sequence length="166" mass="18886">MKTNSKATTTHPVTTRQLSDSHRKGIVIRTGPDFSVKPKNMRTEQVRGRFDFVCQRIAPHPIPSPLCFIKASYAGNAENTVCTGAVKRRCNCVSNHDLNHKYKKMTEFSIANQRYGYLHERKWPSEAIDMHHVVVRKSNGKGFFVFFSALIVLANASYLFLVKVKD</sequence>
<evidence type="ECO:0000313" key="4">
    <source>
        <dbReference type="Proteomes" id="UP000886885"/>
    </source>
</evidence>
<accession>A0A8X7XVF9</accession>
<keyword evidence="4" id="KW-1185">Reference proteome</keyword>
<dbReference type="EMBL" id="JAAWWB010000036">
    <property type="protein sequence ID" value="KAG6739276.1"/>
    <property type="molecule type" value="Genomic_DNA"/>
</dbReference>
<keyword evidence="2" id="KW-1133">Transmembrane helix</keyword>
<dbReference type="Proteomes" id="UP000886885">
    <property type="component" value="Chromosome 18D"/>
</dbReference>
<comment type="caution">
    <text evidence="3">The sequence shown here is derived from an EMBL/GenBank/DDBJ whole genome shotgun (WGS) entry which is preliminary data.</text>
</comment>
<proteinExistence type="predicted"/>
<evidence type="ECO:0000256" key="2">
    <source>
        <dbReference type="SAM" id="Phobius"/>
    </source>
</evidence>
<feature type="compositionally biased region" description="Polar residues" evidence="1">
    <location>
        <begin position="1"/>
        <end position="18"/>
    </location>
</feature>
<evidence type="ECO:0000256" key="1">
    <source>
        <dbReference type="SAM" id="MobiDB-lite"/>
    </source>
</evidence>
<feature type="transmembrane region" description="Helical" evidence="2">
    <location>
        <begin position="143"/>
        <end position="161"/>
    </location>
</feature>
<reference evidence="3" key="1">
    <citation type="journal article" date="2020" name="bioRxiv">
        <title>Hybrid origin of Populus tomentosa Carr. identified through genome sequencing and phylogenomic analysis.</title>
        <authorList>
            <person name="An X."/>
            <person name="Gao K."/>
            <person name="Chen Z."/>
            <person name="Li J."/>
            <person name="Yang X."/>
            <person name="Yang X."/>
            <person name="Zhou J."/>
            <person name="Guo T."/>
            <person name="Zhao T."/>
            <person name="Huang S."/>
            <person name="Miao D."/>
            <person name="Khan W.U."/>
            <person name="Rao P."/>
            <person name="Ye M."/>
            <person name="Lei B."/>
            <person name="Liao W."/>
            <person name="Wang J."/>
            <person name="Ji L."/>
            <person name="Li Y."/>
            <person name="Guo B."/>
            <person name="Mustafa N.S."/>
            <person name="Li S."/>
            <person name="Yun Q."/>
            <person name="Keller S.R."/>
            <person name="Mao J."/>
            <person name="Zhang R."/>
            <person name="Strauss S.H."/>
        </authorList>
    </citation>
    <scope>NUCLEOTIDE SEQUENCE</scope>
    <source>
        <strain evidence="3">GM15</strain>
        <tissue evidence="3">Leaf</tissue>
    </source>
</reference>
<protein>
    <submittedName>
        <fullName evidence="3">Uncharacterized protein</fullName>
    </submittedName>
</protein>
<keyword evidence="2" id="KW-0812">Transmembrane</keyword>
<gene>
    <name evidence="3" type="ORF">POTOM_056867</name>
</gene>
<name>A0A8X7XVF9_POPTO</name>
<keyword evidence="2" id="KW-0472">Membrane</keyword>
<dbReference type="OrthoDB" id="6256716at2759"/>
<organism evidence="3 4">
    <name type="scientific">Populus tomentosa</name>
    <name type="common">Chinese white poplar</name>
    <dbReference type="NCBI Taxonomy" id="118781"/>
    <lineage>
        <taxon>Eukaryota</taxon>
        <taxon>Viridiplantae</taxon>
        <taxon>Streptophyta</taxon>
        <taxon>Embryophyta</taxon>
        <taxon>Tracheophyta</taxon>
        <taxon>Spermatophyta</taxon>
        <taxon>Magnoliopsida</taxon>
        <taxon>eudicotyledons</taxon>
        <taxon>Gunneridae</taxon>
        <taxon>Pentapetalae</taxon>
        <taxon>rosids</taxon>
        <taxon>fabids</taxon>
        <taxon>Malpighiales</taxon>
        <taxon>Salicaceae</taxon>
        <taxon>Saliceae</taxon>
        <taxon>Populus</taxon>
    </lineage>
</organism>